<organism evidence="4 5">
    <name type="scientific">Jiella sonneratiae</name>
    <dbReference type="NCBI Taxonomy" id="2816856"/>
    <lineage>
        <taxon>Bacteria</taxon>
        <taxon>Pseudomonadati</taxon>
        <taxon>Pseudomonadota</taxon>
        <taxon>Alphaproteobacteria</taxon>
        <taxon>Hyphomicrobiales</taxon>
        <taxon>Aurantimonadaceae</taxon>
        <taxon>Jiella</taxon>
    </lineage>
</organism>
<gene>
    <name evidence="4" type="ORF">J1C47_18530</name>
</gene>
<comment type="caution">
    <text evidence="4">The sequence shown here is derived from an EMBL/GenBank/DDBJ whole genome shotgun (WGS) entry which is preliminary data.</text>
</comment>
<keyword evidence="1" id="KW-0808">Transferase</keyword>
<evidence type="ECO:0000259" key="3">
    <source>
        <dbReference type="Pfam" id="PF00294"/>
    </source>
</evidence>
<accession>A0ABS3J7J8</accession>
<sequence length="323" mass="33607">MKVPGSSGDRPAILVVGAAHIDRRAKAFGPFFPGASNPGLLQDAAGGSAFNAAVALKASGFPVRFLGVRGGDEDGRRVAKAIEAAGLDDLGVTFLDRRTPTYTAILDDRGELVAGIADMELYALLGPKLLRRRHVRPRIAEAAAVLVDANLSEAMLAATVEAAGPRPVAALGVSPVKVLRLLPVLARLDALFLSRAEAASLAEVTTATNLHLIAHLVAELGARRAVITDGAHDAAILDEGRLSFQRPPAVRPLDVTGAGDTLAAVAVAARLSGSDFLDAARRGIVAASLRISSPRFPPADLAAEIDRQLPSLAEPVDETRHRP</sequence>
<dbReference type="Pfam" id="PF00294">
    <property type="entry name" value="PfkB"/>
    <property type="match status" value="1"/>
</dbReference>
<dbReference type="InterPro" id="IPR029056">
    <property type="entry name" value="Ribokinase-like"/>
</dbReference>
<protein>
    <submittedName>
        <fullName evidence="4">Carbohydrate kinase family protein</fullName>
    </submittedName>
</protein>
<dbReference type="PANTHER" id="PTHR10584:SF166">
    <property type="entry name" value="RIBOKINASE"/>
    <property type="match status" value="1"/>
</dbReference>
<dbReference type="Proteomes" id="UP000664288">
    <property type="component" value="Unassembled WGS sequence"/>
</dbReference>
<reference evidence="4 5" key="1">
    <citation type="submission" date="2021-03" db="EMBL/GenBank/DDBJ databases">
        <title>Whole genome sequence of Jiella sp. MQZ13P-4.</title>
        <authorList>
            <person name="Tuo L."/>
        </authorList>
    </citation>
    <scope>NUCLEOTIDE SEQUENCE [LARGE SCALE GENOMIC DNA]</scope>
    <source>
        <strain evidence="4 5">MQZ13P-4</strain>
    </source>
</reference>
<evidence type="ECO:0000313" key="5">
    <source>
        <dbReference type="Proteomes" id="UP000664288"/>
    </source>
</evidence>
<keyword evidence="5" id="KW-1185">Reference proteome</keyword>
<dbReference type="GO" id="GO:0016301">
    <property type="term" value="F:kinase activity"/>
    <property type="evidence" value="ECO:0007669"/>
    <property type="project" value="UniProtKB-KW"/>
</dbReference>
<dbReference type="EMBL" id="JAFMPY010000023">
    <property type="protein sequence ID" value="MBO0905645.1"/>
    <property type="molecule type" value="Genomic_DNA"/>
</dbReference>
<keyword evidence="2 4" id="KW-0418">Kinase</keyword>
<evidence type="ECO:0000256" key="2">
    <source>
        <dbReference type="ARBA" id="ARBA00022777"/>
    </source>
</evidence>
<dbReference type="Gene3D" id="3.40.1190.20">
    <property type="match status" value="1"/>
</dbReference>
<evidence type="ECO:0000256" key="1">
    <source>
        <dbReference type="ARBA" id="ARBA00022679"/>
    </source>
</evidence>
<dbReference type="RefSeq" id="WP_207352275.1">
    <property type="nucleotide sequence ID" value="NZ_JAFMPY010000023.1"/>
</dbReference>
<dbReference type="PANTHER" id="PTHR10584">
    <property type="entry name" value="SUGAR KINASE"/>
    <property type="match status" value="1"/>
</dbReference>
<name>A0ABS3J7J8_9HYPH</name>
<dbReference type="CDD" id="cd01941">
    <property type="entry name" value="YeiC_kinase_like"/>
    <property type="match status" value="1"/>
</dbReference>
<proteinExistence type="predicted"/>
<dbReference type="SUPFAM" id="SSF53613">
    <property type="entry name" value="Ribokinase-like"/>
    <property type="match status" value="1"/>
</dbReference>
<evidence type="ECO:0000313" key="4">
    <source>
        <dbReference type="EMBL" id="MBO0905645.1"/>
    </source>
</evidence>
<feature type="domain" description="Carbohydrate kinase PfkB" evidence="3">
    <location>
        <begin position="13"/>
        <end position="293"/>
    </location>
</feature>
<dbReference type="InterPro" id="IPR011611">
    <property type="entry name" value="PfkB_dom"/>
</dbReference>